<proteinExistence type="predicted"/>
<dbReference type="SMART" id="SM00702">
    <property type="entry name" value="P4Hc"/>
    <property type="match status" value="1"/>
</dbReference>
<dbReference type="GO" id="GO:0031418">
    <property type="term" value="F:L-ascorbic acid binding"/>
    <property type="evidence" value="ECO:0007669"/>
    <property type="project" value="InterPro"/>
</dbReference>
<keyword evidence="4" id="KW-0560">Oxidoreductase</keyword>
<reference evidence="8" key="1">
    <citation type="submission" date="2021-01" db="EMBL/GenBank/DDBJ databases">
        <authorList>
            <person name="Corre E."/>
            <person name="Pelletier E."/>
            <person name="Niang G."/>
            <person name="Scheremetjew M."/>
            <person name="Finn R."/>
            <person name="Kale V."/>
            <person name="Holt S."/>
            <person name="Cochrane G."/>
            <person name="Meng A."/>
            <person name="Brown T."/>
            <person name="Cohen L."/>
        </authorList>
    </citation>
    <scope>NUCLEOTIDE SEQUENCE</scope>
    <source>
        <strain evidence="8">CCMP1661</strain>
    </source>
</reference>
<dbReference type="PANTHER" id="PTHR10869">
    <property type="entry name" value="PROLYL 4-HYDROXYLASE ALPHA SUBUNIT"/>
    <property type="match status" value="1"/>
</dbReference>
<keyword evidence="3" id="KW-0223">Dioxygenase</keyword>
<dbReference type="InterPro" id="IPR005123">
    <property type="entry name" value="Oxoglu/Fe-dep_dioxygenase_dom"/>
</dbReference>
<keyword evidence="6" id="KW-0732">Signal</keyword>
<feature type="chain" id="PRO_5030857214" description="Fe2OG dioxygenase domain-containing protein" evidence="6">
    <location>
        <begin position="22"/>
        <end position="483"/>
    </location>
</feature>
<dbReference type="PANTHER" id="PTHR10869:SF226">
    <property type="entry name" value="PROLYL 4-HYDROXYLASE ALPHA SUBUNIT DOMAIN-CONTAINING PROTEIN"/>
    <property type="match status" value="1"/>
</dbReference>
<evidence type="ECO:0000256" key="6">
    <source>
        <dbReference type="SAM" id="SignalP"/>
    </source>
</evidence>
<dbReference type="AlphaFoldDB" id="A0A7S2UY63"/>
<dbReference type="InterPro" id="IPR037140">
    <property type="entry name" value="VHL_beta_dom_sf"/>
</dbReference>
<accession>A0A7S2UY63</accession>
<evidence type="ECO:0000256" key="3">
    <source>
        <dbReference type="ARBA" id="ARBA00022964"/>
    </source>
</evidence>
<evidence type="ECO:0000256" key="2">
    <source>
        <dbReference type="ARBA" id="ARBA00022723"/>
    </source>
</evidence>
<dbReference type="InterPro" id="IPR044862">
    <property type="entry name" value="Pro_4_hyd_alph_FE2OG_OXY"/>
</dbReference>
<keyword evidence="5" id="KW-0408">Iron</keyword>
<dbReference type="Pfam" id="PF13640">
    <property type="entry name" value="2OG-FeII_Oxy_3"/>
    <property type="match status" value="1"/>
</dbReference>
<evidence type="ECO:0000256" key="1">
    <source>
        <dbReference type="ARBA" id="ARBA00001961"/>
    </source>
</evidence>
<dbReference type="Gene3D" id="2.60.40.780">
    <property type="entry name" value="von Hippel-Lindau disease tumour suppressor, beta domain"/>
    <property type="match status" value="1"/>
</dbReference>
<dbReference type="InterPro" id="IPR045054">
    <property type="entry name" value="P4HA-like"/>
</dbReference>
<evidence type="ECO:0000256" key="4">
    <source>
        <dbReference type="ARBA" id="ARBA00023002"/>
    </source>
</evidence>
<dbReference type="InterPro" id="IPR006620">
    <property type="entry name" value="Pro_4_hyd_alph"/>
</dbReference>
<dbReference type="GO" id="GO:0005783">
    <property type="term" value="C:endoplasmic reticulum"/>
    <property type="evidence" value="ECO:0007669"/>
    <property type="project" value="TreeGrafter"/>
</dbReference>
<protein>
    <recommendedName>
        <fullName evidence="7">Fe2OG dioxygenase domain-containing protein</fullName>
    </recommendedName>
</protein>
<evidence type="ECO:0000313" key="8">
    <source>
        <dbReference type="EMBL" id="CAD9860037.1"/>
    </source>
</evidence>
<feature type="signal peptide" evidence="6">
    <location>
        <begin position="1"/>
        <end position="21"/>
    </location>
</feature>
<gene>
    <name evidence="8" type="ORF">FJAP1339_LOCUS2557</name>
</gene>
<keyword evidence="2" id="KW-0479">Metal-binding</keyword>
<dbReference type="SUPFAM" id="SSF49468">
    <property type="entry name" value="VHL"/>
    <property type="match status" value="1"/>
</dbReference>
<dbReference type="InterPro" id="IPR036208">
    <property type="entry name" value="VHL_sf"/>
</dbReference>
<name>A0A7S2UY63_9STRA</name>
<evidence type="ECO:0000259" key="7">
    <source>
        <dbReference type="PROSITE" id="PS51471"/>
    </source>
</evidence>
<organism evidence="8">
    <name type="scientific">Fibrocapsa japonica</name>
    <dbReference type="NCBI Taxonomy" id="94617"/>
    <lineage>
        <taxon>Eukaryota</taxon>
        <taxon>Sar</taxon>
        <taxon>Stramenopiles</taxon>
        <taxon>Ochrophyta</taxon>
        <taxon>Raphidophyceae</taxon>
        <taxon>Chattonellales</taxon>
        <taxon>Chattonellaceae</taxon>
        <taxon>Fibrocapsa</taxon>
    </lineage>
</organism>
<sequence>MIFRFIGVLLLFSLFPDYGYSFRPRNELKLTLDNKSGKPVDMYWINPDNHEFIRQTSLPVRNGTDSYIDSYMGHSFIVVVSGETPKMNSNQPTFTLGTLDTVVTVTTNPENQLMTLVLITEKTQLEDKMAEILDYCRQEAIERFPEPRQGMEVNAGGEVVNNRRGVLLSRANAAQHCIKVLMSEELVEVKREESFMKELQLAMANRLRDYQCADPTAETSQAVSRSYWRHAVIKDSKGTMKPKGWGGRRRGFDGVHVDTLLDQERARMMLVHDWISEEECQYFIDQAKPKLHKATVAGRTLQAQDPGRRAMQAGILYDWDDPENPATRVANRTFAFASDALGIEFPLRYQEQFTVIQYGVDDEYRPHCDAGCTGEEYLPGGRVATMVMYCQTATKGGGTTFTNANIFVQPQPGQASFFSYLGPPADGNSSSVKENRIMDDGLTEHSGCPIYEGEKWIVTLWMRLGVSEGHSADMVDPRGFLAK</sequence>
<comment type="cofactor">
    <cofactor evidence="1">
        <name>L-ascorbate</name>
        <dbReference type="ChEBI" id="CHEBI:38290"/>
    </cofactor>
</comment>
<dbReference type="GO" id="GO:0005506">
    <property type="term" value="F:iron ion binding"/>
    <property type="evidence" value="ECO:0007669"/>
    <property type="project" value="InterPro"/>
</dbReference>
<dbReference type="Gene3D" id="2.60.120.620">
    <property type="entry name" value="q2cbj1_9rhob like domain"/>
    <property type="match status" value="1"/>
</dbReference>
<feature type="domain" description="Fe2OG dioxygenase" evidence="7">
    <location>
        <begin position="342"/>
        <end position="464"/>
    </location>
</feature>
<dbReference type="GO" id="GO:0004656">
    <property type="term" value="F:procollagen-proline 4-dioxygenase activity"/>
    <property type="evidence" value="ECO:0007669"/>
    <property type="project" value="TreeGrafter"/>
</dbReference>
<dbReference type="PROSITE" id="PS51471">
    <property type="entry name" value="FE2OG_OXY"/>
    <property type="match status" value="1"/>
</dbReference>
<evidence type="ECO:0000256" key="5">
    <source>
        <dbReference type="ARBA" id="ARBA00023004"/>
    </source>
</evidence>
<dbReference type="EMBL" id="HBHR01005242">
    <property type="protein sequence ID" value="CAD9860037.1"/>
    <property type="molecule type" value="Transcribed_RNA"/>
</dbReference>